<evidence type="ECO:0000313" key="2">
    <source>
        <dbReference type="Proteomes" id="UP000562929"/>
    </source>
</evidence>
<keyword evidence="2" id="KW-1185">Reference proteome</keyword>
<accession>A0A8H4QAC5</accession>
<protein>
    <submittedName>
        <fullName evidence="1">Uncharacterized protein</fullName>
    </submittedName>
</protein>
<proteinExistence type="predicted"/>
<name>A0A8H4QAC5_9HYPO</name>
<gene>
    <name evidence="1" type="ORF">GQ602_002384</name>
</gene>
<dbReference type="AlphaFoldDB" id="A0A8H4QAC5"/>
<organism evidence="1 2">
    <name type="scientific">Ophiocordyceps camponoti-floridani</name>
    <dbReference type="NCBI Taxonomy" id="2030778"/>
    <lineage>
        <taxon>Eukaryota</taxon>
        <taxon>Fungi</taxon>
        <taxon>Dikarya</taxon>
        <taxon>Ascomycota</taxon>
        <taxon>Pezizomycotina</taxon>
        <taxon>Sordariomycetes</taxon>
        <taxon>Hypocreomycetidae</taxon>
        <taxon>Hypocreales</taxon>
        <taxon>Ophiocordycipitaceae</taxon>
        <taxon>Ophiocordyceps</taxon>
    </lineage>
</organism>
<sequence>MRAALILLPAIVTSRFCKRGFHYCGSTLLQVGLENQQRMEQAVESQLGKSNRPASLNHCFFYCEYDGRPGQVRLDAVCPYGCVDAGRGLDDYCHLP</sequence>
<dbReference type="EMBL" id="JAACLJ010000002">
    <property type="protein sequence ID" value="KAF4592085.1"/>
    <property type="molecule type" value="Genomic_DNA"/>
</dbReference>
<evidence type="ECO:0000313" key="1">
    <source>
        <dbReference type="EMBL" id="KAF4592085.1"/>
    </source>
</evidence>
<reference evidence="1 2" key="1">
    <citation type="journal article" date="2020" name="G3 (Bethesda)">
        <title>Genetic Underpinnings of Host Manipulation by Ophiocordyceps as Revealed by Comparative Transcriptomics.</title>
        <authorList>
            <person name="Will I."/>
            <person name="Das B."/>
            <person name="Trinh T."/>
            <person name="Brachmann A."/>
            <person name="Ohm R.A."/>
            <person name="de Bekker C."/>
        </authorList>
    </citation>
    <scope>NUCLEOTIDE SEQUENCE [LARGE SCALE GENOMIC DNA]</scope>
    <source>
        <strain evidence="1 2">EC05</strain>
    </source>
</reference>
<dbReference type="Proteomes" id="UP000562929">
    <property type="component" value="Unassembled WGS sequence"/>
</dbReference>
<dbReference type="OrthoDB" id="4186099at2759"/>
<comment type="caution">
    <text evidence="1">The sequence shown here is derived from an EMBL/GenBank/DDBJ whole genome shotgun (WGS) entry which is preliminary data.</text>
</comment>